<evidence type="ECO:0000313" key="10">
    <source>
        <dbReference type="Proteomes" id="UP001560573"/>
    </source>
</evidence>
<dbReference type="PANTHER" id="PTHR30026:SF20">
    <property type="entry name" value="OUTER MEMBRANE PROTEIN TOLC"/>
    <property type="match status" value="1"/>
</dbReference>
<dbReference type="Proteomes" id="UP001560573">
    <property type="component" value="Unassembled WGS sequence"/>
</dbReference>
<evidence type="ECO:0000256" key="8">
    <source>
        <dbReference type="SAM" id="SignalP"/>
    </source>
</evidence>
<evidence type="ECO:0000313" key="9">
    <source>
        <dbReference type="EMBL" id="MEX6687538.1"/>
    </source>
</evidence>
<evidence type="ECO:0000256" key="3">
    <source>
        <dbReference type="ARBA" id="ARBA00022448"/>
    </source>
</evidence>
<evidence type="ECO:0000256" key="1">
    <source>
        <dbReference type="ARBA" id="ARBA00004442"/>
    </source>
</evidence>
<comment type="caution">
    <text evidence="9">The sequence shown here is derived from an EMBL/GenBank/DDBJ whole genome shotgun (WGS) entry which is preliminary data.</text>
</comment>
<dbReference type="PANTHER" id="PTHR30026">
    <property type="entry name" value="OUTER MEMBRANE PROTEIN TOLC"/>
    <property type="match status" value="1"/>
</dbReference>
<feature type="signal peptide" evidence="8">
    <location>
        <begin position="1"/>
        <end position="27"/>
    </location>
</feature>
<feature type="chain" id="PRO_5046711483" evidence="8">
    <location>
        <begin position="28"/>
        <end position="460"/>
    </location>
</feature>
<keyword evidence="6" id="KW-0472">Membrane</keyword>
<gene>
    <name evidence="9" type="ORF">QTN47_08555</name>
</gene>
<keyword evidence="5" id="KW-0812">Transmembrane</keyword>
<evidence type="ECO:0000256" key="4">
    <source>
        <dbReference type="ARBA" id="ARBA00022452"/>
    </source>
</evidence>
<proteinExistence type="inferred from homology"/>
<dbReference type="Gene3D" id="1.20.1600.10">
    <property type="entry name" value="Outer membrane efflux proteins (OEP)"/>
    <property type="match status" value="1"/>
</dbReference>
<keyword evidence="7" id="KW-0998">Cell outer membrane</keyword>
<evidence type="ECO:0000256" key="7">
    <source>
        <dbReference type="ARBA" id="ARBA00023237"/>
    </source>
</evidence>
<accession>A0ABV3ZCH1</accession>
<dbReference type="Pfam" id="PF02321">
    <property type="entry name" value="OEP"/>
    <property type="match status" value="2"/>
</dbReference>
<sequence>MKTLLKRAGTTMGILLLTVNLCLKANAQTGVPANYIDEGFKNNLVLQQKKVSLEKALNDLQTAKSLFLPSVDFLAGYQSANGGRSIDIPVGDMLNPVYSTLNQLTNSKQFPQIQNVSQQLLPANFYDARVHTTMPLLNTDLIYNKKIQEQQVTLQNYEVEIYQRELVKNIKTAYFAYLGALQSIQIYEASAQLAEEGKRVNESLLNNGKGLPAYVLRSNSEIETIQAQLTNARLQADNAKAYFNFLLNRPREESVDPNFNATDSLQAISTLLINEPDFNSREELKSLKEAVRLNETVEKMNRSYAIPKLSGFLDLGSQAEGWKLNEDSRYYFAGVQLSMPIFAGNRNNIKIRQSELDVKNAKLGLTQATEQFAITASTAKNNLVATYKVYLSSLKQLEAAESYQRLIEKGYKAGTNTFIESVDARNQLTAAQLAKNLNLYKVFVAAAELERQTASYNIHK</sequence>
<keyword evidence="10" id="KW-1185">Reference proteome</keyword>
<keyword evidence="3" id="KW-0813">Transport</keyword>
<dbReference type="EMBL" id="JAULBC010000002">
    <property type="protein sequence ID" value="MEX6687538.1"/>
    <property type="molecule type" value="Genomic_DNA"/>
</dbReference>
<comment type="similarity">
    <text evidence="2">Belongs to the outer membrane factor (OMF) (TC 1.B.17) family.</text>
</comment>
<dbReference type="InterPro" id="IPR051906">
    <property type="entry name" value="TolC-like"/>
</dbReference>
<keyword evidence="4" id="KW-1134">Transmembrane beta strand</keyword>
<keyword evidence="8" id="KW-0732">Signal</keyword>
<reference evidence="9 10" key="1">
    <citation type="submission" date="2023-07" db="EMBL/GenBank/DDBJ databases">
        <authorList>
            <person name="Lian W.-H."/>
        </authorList>
    </citation>
    <scope>NUCLEOTIDE SEQUENCE [LARGE SCALE GENOMIC DNA]</scope>
    <source>
        <strain evidence="9 10">SYSU DXS3180</strain>
    </source>
</reference>
<dbReference type="RefSeq" id="WP_369328943.1">
    <property type="nucleotide sequence ID" value="NZ_JAULBC010000002.1"/>
</dbReference>
<comment type="subcellular location">
    <subcellularLocation>
        <location evidence="1">Cell outer membrane</location>
    </subcellularLocation>
</comment>
<evidence type="ECO:0000256" key="5">
    <source>
        <dbReference type="ARBA" id="ARBA00022692"/>
    </source>
</evidence>
<protein>
    <submittedName>
        <fullName evidence="9">TolC family protein</fullName>
    </submittedName>
</protein>
<name>A0ABV3ZCH1_9BACT</name>
<dbReference type="SUPFAM" id="SSF56954">
    <property type="entry name" value="Outer membrane efflux proteins (OEP)"/>
    <property type="match status" value="1"/>
</dbReference>
<dbReference type="InterPro" id="IPR003423">
    <property type="entry name" value="OMP_efflux"/>
</dbReference>
<evidence type="ECO:0000256" key="6">
    <source>
        <dbReference type="ARBA" id="ARBA00023136"/>
    </source>
</evidence>
<evidence type="ECO:0000256" key="2">
    <source>
        <dbReference type="ARBA" id="ARBA00007613"/>
    </source>
</evidence>
<organism evidence="9 10">
    <name type="scientific">Danxiaibacter flavus</name>
    <dbReference type="NCBI Taxonomy" id="3049108"/>
    <lineage>
        <taxon>Bacteria</taxon>
        <taxon>Pseudomonadati</taxon>
        <taxon>Bacteroidota</taxon>
        <taxon>Chitinophagia</taxon>
        <taxon>Chitinophagales</taxon>
        <taxon>Chitinophagaceae</taxon>
        <taxon>Danxiaibacter</taxon>
    </lineage>
</organism>